<feature type="transmembrane region" description="Helical" evidence="1">
    <location>
        <begin position="225"/>
        <end position="244"/>
    </location>
</feature>
<dbReference type="Proteomes" id="UP001595596">
    <property type="component" value="Unassembled WGS sequence"/>
</dbReference>
<dbReference type="PANTHER" id="PTHR38592">
    <property type="entry name" value="BLL4819 PROTEIN"/>
    <property type="match status" value="1"/>
</dbReference>
<feature type="transmembrane region" description="Helical" evidence="1">
    <location>
        <begin position="79"/>
        <end position="101"/>
    </location>
</feature>
<feature type="transmembrane region" description="Helical" evidence="1">
    <location>
        <begin position="156"/>
        <end position="176"/>
    </location>
</feature>
<feature type="transmembrane region" description="Helical" evidence="1">
    <location>
        <begin position="271"/>
        <end position="289"/>
    </location>
</feature>
<keyword evidence="1" id="KW-0812">Transmembrane</keyword>
<dbReference type="InterPro" id="IPR014550">
    <property type="entry name" value="UCP028704_OpgC"/>
</dbReference>
<evidence type="ECO:0000256" key="1">
    <source>
        <dbReference type="SAM" id="Phobius"/>
    </source>
</evidence>
<dbReference type="Pfam" id="PF10129">
    <property type="entry name" value="OpgC_C"/>
    <property type="match status" value="1"/>
</dbReference>
<comment type="caution">
    <text evidence="2">The sequence shown here is derived from an EMBL/GenBank/DDBJ whole genome shotgun (WGS) entry which is preliminary data.</text>
</comment>
<proteinExistence type="predicted"/>
<keyword evidence="3" id="KW-1185">Reference proteome</keyword>
<keyword evidence="1" id="KW-1133">Transmembrane helix</keyword>
<evidence type="ECO:0000313" key="2">
    <source>
        <dbReference type="EMBL" id="MFC3568198.1"/>
    </source>
</evidence>
<feature type="transmembrane region" description="Helical" evidence="1">
    <location>
        <begin position="37"/>
        <end position="58"/>
    </location>
</feature>
<keyword evidence="1" id="KW-0472">Membrane</keyword>
<name>A0ABV7RTI7_9RHOB</name>
<accession>A0ABV7RTI7</accession>
<dbReference type="EMBL" id="JBHRXE010000005">
    <property type="protein sequence ID" value="MFC3568198.1"/>
    <property type="molecule type" value="Genomic_DNA"/>
</dbReference>
<dbReference type="RefSeq" id="WP_379027689.1">
    <property type="nucleotide sequence ID" value="NZ_JBHRXE010000005.1"/>
</dbReference>
<feature type="transmembrane region" description="Helical" evidence="1">
    <location>
        <begin position="196"/>
        <end position="213"/>
    </location>
</feature>
<feature type="transmembrane region" description="Helical" evidence="1">
    <location>
        <begin position="340"/>
        <end position="362"/>
    </location>
</feature>
<dbReference type="PANTHER" id="PTHR38592:SF3">
    <property type="entry name" value="BLL4819 PROTEIN"/>
    <property type="match status" value="1"/>
</dbReference>
<reference evidence="3" key="1">
    <citation type="journal article" date="2019" name="Int. J. Syst. Evol. Microbiol.">
        <title>The Global Catalogue of Microorganisms (GCM) 10K type strain sequencing project: providing services to taxonomists for standard genome sequencing and annotation.</title>
        <authorList>
            <consortium name="The Broad Institute Genomics Platform"/>
            <consortium name="The Broad Institute Genome Sequencing Center for Infectious Disease"/>
            <person name="Wu L."/>
            <person name="Ma J."/>
        </authorList>
    </citation>
    <scope>NUCLEOTIDE SEQUENCE [LARGE SCALE GENOMIC DNA]</scope>
    <source>
        <strain evidence="3">VKM B-3226</strain>
    </source>
</reference>
<feature type="transmembrane region" description="Helical" evidence="1">
    <location>
        <begin position="12"/>
        <end position="31"/>
    </location>
</feature>
<organism evidence="2 3">
    <name type="scientific">Paracoccus simplex</name>
    <dbReference type="NCBI Taxonomy" id="2086346"/>
    <lineage>
        <taxon>Bacteria</taxon>
        <taxon>Pseudomonadati</taxon>
        <taxon>Pseudomonadota</taxon>
        <taxon>Alphaproteobacteria</taxon>
        <taxon>Rhodobacterales</taxon>
        <taxon>Paracoccaceae</taxon>
        <taxon>Paracoccus</taxon>
    </lineage>
</organism>
<feature type="transmembrane region" description="Helical" evidence="1">
    <location>
        <begin position="310"/>
        <end position="328"/>
    </location>
</feature>
<dbReference type="PIRSF" id="PIRSF028704">
    <property type="entry name" value="UPC028704"/>
    <property type="match status" value="1"/>
</dbReference>
<sequence>MKRIVALDMLRGYALVCIMLDHMPIGLLRNLTLTNFAVFDAAELFVLLSGFLVGMVWVKVEARQGRRTAQLRFLRRAAQVWLALIAGAILLALFSALLFKLHMNHTAVWFQYARWILEHPIGYVATVALMWMQPNLLDVLALYVLLIATVPLTVPFLLRMPWVALAVSVAIWWFAAPLNAMIPNQRPGPGLLFNPFGWQLLFFSGVAMGAFRDRLMPVLQRHGRLLTAVSATVLLFSLTVVLSWKIGAPAKPLTDALRQITGGIDKWSLDFVRFAAILAASWIVAVPLARPFAWMAGTRPGEALAEIGRGGLFSFIVCVMLSIWGDALDMTVAKGGAAWFWLRLAIDLWLIVAFWAIAALWMRRESWLPQLRARLRLD</sequence>
<protein>
    <submittedName>
        <fullName evidence="2">OpgC domain-containing protein</fullName>
    </submittedName>
</protein>
<evidence type="ECO:0000313" key="3">
    <source>
        <dbReference type="Proteomes" id="UP001595596"/>
    </source>
</evidence>
<gene>
    <name evidence="2" type="ORF">ACFOMP_01875</name>
</gene>